<gene>
    <name evidence="1" type="ORF">GYA55_04715</name>
</gene>
<accession>A0A7X9FQI2</accession>
<comment type="caution">
    <text evidence="1">The sequence shown here is derived from an EMBL/GenBank/DDBJ whole genome shotgun (WGS) entry which is preliminary data.</text>
</comment>
<organism evidence="1 2">
    <name type="scientific">SAR324 cluster bacterium</name>
    <dbReference type="NCBI Taxonomy" id="2024889"/>
    <lineage>
        <taxon>Bacteria</taxon>
        <taxon>Deltaproteobacteria</taxon>
        <taxon>SAR324 cluster</taxon>
    </lineage>
</organism>
<sequence>MPTSDQLSLPFDITKEANADLGEVTAPKQELSFQIIFSSAAWETDKGFNTYLAQAAKQLLIRAKEVGVALEIGPYTEVKPNEDSDAILIIHQYLGQNRRLSPFKSDLLLNDNIRGLVITEDYHAREFEDIGFRACYPFIRSRGAIKKEETLQNIQNLFLAEIPLLRNEILRREAMNFED</sequence>
<evidence type="ECO:0000313" key="2">
    <source>
        <dbReference type="Proteomes" id="UP000524246"/>
    </source>
</evidence>
<protein>
    <submittedName>
        <fullName evidence="1">Uncharacterized protein</fullName>
    </submittedName>
</protein>
<evidence type="ECO:0000313" key="1">
    <source>
        <dbReference type="EMBL" id="NMC62451.1"/>
    </source>
</evidence>
<name>A0A7X9FQI2_9DELT</name>
<dbReference type="AlphaFoldDB" id="A0A7X9FQI2"/>
<dbReference type="EMBL" id="JAAZON010000198">
    <property type="protein sequence ID" value="NMC62451.1"/>
    <property type="molecule type" value="Genomic_DNA"/>
</dbReference>
<reference evidence="1 2" key="1">
    <citation type="journal article" date="2020" name="Biotechnol. Biofuels">
        <title>New insights from the biogas microbiome by comprehensive genome-resolved metagenomics of nearly 1600 species originating from multiple anaerobic digesters.</title>
        <authorList>
            <person name="Campanaro S."/>
            <person name="Treu L."/>
            <person name="Rodriguez-R L.M."/>
            <person name="Kovalovszki A."/>
            <person name="Ziels R.M."/>
            <person name="Maus I."/>
            <person name="Zhu X."/>
            <person name="Kougias P.G."/>
            <person name="Basile A."/>
            <person name="Luo G."/>
            <person name="Schluter A."/>
            <person name="Konstantinidis K.T."/>
            <person name="Angelidaki I."/>
        </authorList>
    </citation>
    <scope>NUCLEOTIDE SEQUENCE [LARGE SCALE GENOMIC DNA]</scope>
    <source>
        <strain evidence="1">AS27yjCOA_65</strain>
    </source>
</reference>
<dbReference type="Proteomes" id="UP000524246">
    <property type="component" value="Unassembled WGS sequence"/>
</dbReference>
<proteinExistence type="predicted"/>